<organism evidence="1">
    <name type="scientific">Streptomyces sp. KY5</name>
    <dbReference type="NCBI Taxonomy" id="1958824"/>
    <lineage>
        <taxon>Bacteria</taxon>
        <taxon>Bacillati</taxon>
        <taxon>Actinomycetota</taxon>
        <taxon>Actinomycetes</taxon>
        <taxon>Kitasatosporales</taxon>
        <taxon>Streptomycetaceae</taxon>
        <taxon>Streptomyces</taxon>
    </lineage>
</organism>
<dbReference type="EMBL" id="KX859301">
    <property type="protein sequence ID" value="AQP25583.1"/>
    <property type="molecule type" value="Genomic_DNA"/>
</dbReference>
<dbReference type="AlphaFoldDB" id="A0A1S5VI75"/>
<evidence type="ECO:0008006" key="2">
    <source>
        <dbReference type="Google" id="ProtNLM"/>
    </source>
</evidence>
<sequence length="164" mass="17829">MRARSRSRLCHPMERPIMNIPFLDKWRKRHSAAERAEGLAAAFDEDPEGVAELLSECELLRSQAGAAGLELDDSPASLAALDQLLPLWRDDPELLPWLGNDAGLYLGSVVVRTVPGASWYVWPGGSPVVRLASGREIPVVEAGLDWAVQGAPELSQVYAEASET</sequence>
<evidence type="ECO:0000313" key="1">
    <source>
        <dbReference type="EMBL" id="AQP25583.1"/>
    </source>
</evidence>
<name>A0A1S5VI75_9ACTN</name>
<gene>
    <name evidence="1" type="ORF">orf11</name>
</gene>
<protein>
    <recommendedName>
        <fullName evidence="2">DUF3806 domain-containing protein</fullName>
    </recommendedName>
</protein>
<dbReference type="InterPro" id="IPR046245">
    <property type="entry name" value="DUF6278"/>
</dbReference>
<dbReference type="Pfam" id="PF19794">
    <property type="entry name" value="DUF6278"/>
    <property type="match status" value="1"/>
</dbReference>
<proteinExistence type="predicted"/>
<reference evidence="1" key="1">
    <citation type="submission" date="2016-09" db="EMBL/GenBank/DDBJ databases">
        <title>Formicamycins, antibacterial polyketides produced by Streptomyces formicae isolated from African Tetraponera plant-ants.</title>
        <authorList>
            <person name="Qin Z."/>
            <person name="Munnoch J.T."/>
            <person name="Devine R."/>
            <person name="Holmes N.A."/>
            <person name="Seipke R.F."/>
            <person name="Wilkinson B."/>
            <person name="Hutchings M.I."/>
        </authorList>
    </citation>
    <scope>NUCLEOTIDE SEQUENCE</scope>
    <source>
        <strain evidence="1">KY5</strain>
    </source>
</reference>
<accession>A0A1S5VI75</accession>